<evidence type="ECO:0000259" key="1">
    <source>
        <dbReference type="Pfam" id="PF14403"/>
    </source>
</evidence>
<feature type="domain" description="Circularly permuted ATP-grasp type 2" evidence="1">
    <location>
        <begin position="194"/>
        <end position="570"/>
    </location>
</feature>
<keyword evidence="3" id="KW-1185">Reference proteome</keyword>
<proteinExistence type="predicted"/>
<dbReference type="SUPFAM" id="SSF56059">
    <property type="entry name" value="Glutathione synthetase ATP-binding domain-like"/>
    <property type="match status" value="1"/>
</dbReference>
<accession>A0A518G0I9</accession>
<dbReference type="AlphaFoldDB" id="A0A518G0I9"/>
<dbReference type="EMBL" id="CP036298">
    <property type="protein sequence ID" value="QDV22118.1"/>
    <property type="molecule type" value="Genomic_DNA"/>
</dbReference>
<dbReference type="Gene3D" id="3.40.50.11290">
    <property type="match status" value="1"/>
</dbReference>
<name>A0A518G0I9_9BACT</name>
<sequence length="606" mass="68058">MGRAGVPDTRSLDCSLRADPLVVQRAEVVACSCVELRFGFGAEGVPTSTSRTCLVMERVSYVKCVLRTPQDTFKIKPTLPIVLVGRTERVQFIKLWLRKISADCRFFSVWTPMTNHHHFGEYQTENFFDEMLDANGVPRQGAEPLLKCINELPPGELVTRQQSIERALMRMGITFTVYGDEAGTEKIFPFDVIPRIVQAFEWRHIEAGLKQRIEALNRFIDDIYHDQAIVKDGILPRHTLEKAKSFRKQCIGLKPPKGVWCHITGTDLVRHSDGAIYVLEDNLRCPSGVSYVLQNRLVMKRSFPQMFADSNVRPVINYPAQLFKTLSSISPDGNPEPTVVVLTPGIFNSAYYEHSFLAQQMGVELVQGEDLVVENDIVYMLTTDGLEKVDVIYRRIDDDFLDPKHFRKDSMLGVPGLLDAYRQGNVALANAPGTGVADDKVIYAYVPEMIHYYMGEEPVLPNVPTYICERDDDRKYVLEHLDELVVKAANEAGGYGMLIGTQSTLEQRQEFAKRIEDDPRNYIAQPTLALSRVPTNVGDHFEGRHVDLRPYVLYGGDSVWVLPGGLTRVALKKGSLVVNSSQGGGSKDTWVIADQELDATDLKVTL</sequence>
<dbReference type="Pfam" id="PF14403">
    <property type="entry name" value="CP_ATPgrasp_2"/>
    <property type="match status" value="1"/>
</dbReference>
<gene>
    <name evidence="2" type="ORF">Q31a_04010</name>
</gene>
<evidence type="ECO:0000313" key="2">
    <source>
        <dbReference type="EMBL" id="QDV22118.1"/>
    </source>
</evidence>
<protein>
    <recommendedName>
        <fullName evidence="1">Circularly permuted ATP-grasp type 2 domain-containing protein</fullName>
    </recommendedName>
</protein>
<reference evidence="2 3" key="1">
    <citation type="submission" date="2019-02" db="EMBL/GenBank/DDBJ databases">
        <title>Deep-cultivation of Planctomycetes and their phenomic and genomic characterization uncovers novel biology.</title>
        <authorList>
            <person name="Wiegand S."/>
            <person name="Jogler M."/>
            <person name="Boedeker C."/>
            <person name="Pinto D."/>
            <person name="Vollmers J."/>
            <person name="Rivas-Marin E."/>
            <person name="Kohn T."/>
            <person name="Peeters S.H."/>
            <person name="Heuer A."/>
            <person name="Rast P."/>
            <person name="Oberbeckmann S."/>
            <person name="Bunk B."/>
            <person name="Jeske O."/>
            <person name="Meyerdierks A."/>
            <person name="Storesund J.E."/>
            <person name="Kallscheuer N."/>
            <person name="Luecker S."/>
            <person name="Lage O.M."/>
            <person name="Pohl T."/>
            <person name="Merkel B.J."/>
            <person name="Hornburger P."/>
            <person name="Mueller R.-W."/>
            <person name="Bruemmer F."/>
            <person name="Labrenz M."/>
            <person name="Spormann A.M."/>
            <person name="Op den Camp H."/>
            <person name="Overmann J."/>
            <person name="Amann R."/>
            <person name="Jetten M.S.M."/>
            <person name="Mascher T."/>
            <person name="Medema M.H."/>
            <person name="Devos D.P."/>
            <person name="Kaster A.-K."/>
            <person name="Ovreas L."/>
            <person name="Rohde M."/>
            <person name="Galperin M.Y."/>
            <person name="Jogler C."/>
        </authorList>
    </citation>
    <scope>NUCLEOTIDE SEQUENCE [LARGE SCALE GENOMIC DNA]</scope>
    <source>
        <strain evidence="2 3">Q31a</strain>
    </source>
</reference>
<dbReference type="InterPro" id="IPR025841">
    <property type="entry name" value="CP_ATPgrasp_2"/>
</dbReference>
<dbReference type="KEGG" id="ahel:Q31a_04010"/>
<dbReference type="Gene3D" id="3.30.1490.270">
    <property type="match status" value="1"/>
</dbReference>
<dbReference type="PANTHER" id="PTHR34595:SF7">
    <property type="entry name" value="SLL1039 PROTEIN"/>
    <property type="match status" value="1"/>
</dbReference>
<evidence type="ECO:0000313" key="3">
    <source>
        <dbReference type="Proteomes" id="UP000318017"/>
    </source>
</evidence>
<dbReference type="InterPro" id="IPR051680">
    <property type="entry name" value="ATP-dep_Glu-Cys_Ligase-2"/>
</dbReference>
<dbReference type="PANTHER" id="PTHR34595">
    <property type="entry name" value="BLR5612 PROTEIN"/>
    <property type="match status" value="1"/>
</dbReference>
<organism evidence="2 3">
    <name type="scientific">Aureliella helgolandensis</name>
    <dbReference type="NCBI Taxonomy" id="2527968"/>
    <lineage>
        <taxon>Bacteria</taxon>
        <taxon>Pseudomonadati</taxon>
        <taxon>Planctomycetota</taxon>
        <taxon>Planctomycetia</taxon>
        <taxon>Pirellulales</taxon>
        <taxon>Pirellulaceae</taxon>
        <taxon>Aureliella</taxon>
    </lineage>
</organism>
<dbReference type="Proteomes" id="UP000318017">
    <property type="component" value="Chromosome"/>
</dbReference>